<reference evidence="1 2" key="1">
    <citation type="journal article" date="2013" name="Genome Announc.">
        <title>Complete Genome Sequence of the Sesbania Symbiont and Rice Growth-Promoting Endophyte Rhizobium sp. Strain IRBG74.</title>
        <authorList>
            <person name="Crook M.B."/>
            <person name="Mitra S."/>
            <person name="Ane J.M."/>
            <person name="Sadowsky M.J."/>
            <person name="Gyaneshwar P."/>
        </authorList>
    </citation>
    <scope>NUCLEOTIDE SEQUENCE [LARGE SCALE GENOMIC DNA]</scope>
    <source>
        <strain evidence="1 2">IRBG74</strain>
    </source>
</reference>
<name>U4Q5X4_9HYPH</name>
<accession>U4Q5X4</accession>
<dbReference type="AlphaFoldDB" id="U4Q5X4"/>
<evidence type="ECO:0000313" key="1">
    <source>
        <dbReference type="EMBL" id="CDI11468.1"/>
    </source>
</evidence>
<dbReference type="KEGG" id="rir:BN877_II1682"/>
<protein>
    <submittedName>
        <fullName evidence="1">Uncharacterized protein</fullName>
    </submittedName>
</protein>
<dbReference type="Proteomes" id="UP000016944">
    <property type="component" value="Chromosome II"/>
</dbReference>
<evidence type="ECO:0000313" key="2">
    <source>
        <dbReference type="Proteomes" id="UP000016944"/>
    </source>
</evidence>
<dbReference type="EMBL" id="HG518323">
    <property type="protein sequence ID" value="CDI11468.1"/>
    <property type="molecule type" value="Genomic_DNA"/>
</dbReference>
<organism evidence="1 2">
    <name type="scientific">Agrobacterium pusense</name>
    <dbReference type="NCBI Taxonomy" id="648995"/>
    <lineage>
        <taxon>Bacteria</taxon>
        <taxon>Pseudomonadati</taxon>
        <taxon>Pseudomonadota</taxon>
        <taxon>Alphaproteobacteria</taxon>
        <taxon>Hyphomicrobiales</taxon>
        <taxon>Rhizobiaceae</taxon>
        <taxon>Rhizobium/Agrobacterium group</taxon>
        <taxon>Agrobacterium</taxon>
    </lineage>
</organism>
<gene>
    <name evidence="1" type="ORF">BN877_II1682</name>
</gene>
<sequence length="66" mass="7351">MLVNVQDIALDQWSCPAYDQIQEHLVVSDLVFGDGSVDLRIEFALVTPYHCSADGERVGSAFSYRC</sequence>
<proteinExistence type="predicted"/>
<dbReference type="HOGENOM" id="CLU_2828300_0_0_5"/>